<dbReference type="SUPFAM" id="SSF56672">
    <property type="entry name" value="DNA/RNA polymerases"/>
    <property type="match status" value="1"/>
</dbReference>
<dbReference type="GO" id="GO:0006302">
    <property type="term" value="P:double-strand break repair"/>
    <property type="evidence" value="ECO:0007669"/>
    <property type="project" value="TreeGrafter"/>
</dbReference>
<dbReference type="PANTHER" id="PTHR10133:SF27">
    <property type="entry name" value="DNA POLYMERASE NU"/>
    <property type="match status" value="1"/>
</dbReference>
<dbReference type="InterPro" id="IPR043502">
    <property type="entry name" value="DNA/RNA_pol_sf"/>
</dbReference>
<keyword evidence="4" id="KW-0378">Hydrolase</keyword>
<dbReference type="GO" id="GO:0003887">
    <property type="term" value="F:DNA-directed DNA polymerase activity"/>
    <property type="evidence" value="ECO:0007669"/>
    <property type="project" value="InterPro"/>
</dbReference>
<dbReference type="GO" id="GO:0004527">
    <property type="term" value="F:exonuclease activity"/>
    <property type="evidence" value="ECO:0007669"/>
    <property type="project" value="UniProtKB-KW"/>
</dbReference>
<keyword evidence="1" id="KW-0235">DNA replication</keyword>
<evidence type="ECO:0000259" key="3">
    <source>
        <dbReference type="SMART" id="SM00482"/>
    </source>
</evidence>
<proteinExistence type="predicted"/>
<dbReference type="PANTHER" id="PTHR10133">
    <property type="entry name" value="DNA POLYMERASE I"/>
    <property type="match status" value="1"/>
</dbReference>
<evidence type="ECO:0000256" key="1">
    <source>
        <dbReference type="ARBA" id="ARBA00022705"/>
    </source>
</evidence>
<reference evidence="4" key="1">
    <citation type="submission" date="2020-04" db="EMBL/GenBank/DDBJ databases">
        <authorList>
            <person name="Chiriac C."/>
            <person name="Salcher M."/>
            <person name="Ghai R."/>
            <person name="Kavagutti S V."/>
        </authorList>
    </citation>
    <scope>NUCLEOTIDE SEQUENCE</scope>
</reference>
<keyword evidence="4" id="KW-0540">Nuclease</keyword>
<dbReference type="InterPro" id="IPR002298">
    <property type="entry name" value="DNA_polymerase_A"/>
</dbReference>
<keyword evidence="4" id="KW-0269">Exonuclease</keyword>
<dbReference type="InterPro" id="IPR012337">
    <property type="entry name" value="RNaseH-like_sf"/>
</dbReference>
<keyword evidence="2" id="KW-1194">Viral DNA replication</keyword>
<evidence type="ECO:0000256" key="2">
    <source>
        <dbReference type="ARBA" id="ARBA00023109"/>
    </source>
</evidence>
<sequence>MSEASVTILWTDFETRSRCDLRERGVYNYAMDLSTDVLCMSYAFDDGDVRTWRPGAPFPQDVTNHKGQIRAHNAAFERLIFWYVLQCDFKLEQFYCTAAQARANCAPGSLEDVGRFAGAGMRKDHRGNQLIRLLSIPQADGSFREDEDLMAEMVQYCEQDVRAMRAISQALRELSADELRDYHVNERINDRGVLLDKPLALAAVRYAEQEAVEIQDLVREITDGEITSVRSPKMRQWVLDRVGPQALRLATVHKDGEAKLSIDKNVRANLLALAEENADEVPAEVADVIQCADDLWASSVAKFSRAAALADEEDSRVRGAFVFAGGSATGRASSFGLQVHNFPRRCAADPALAREAMVRGHKVVPKFGPRVTDVLKGMLRPALMADKGKVLVVADWAAIEARVTPWASNSQSGRAKLDIFAKGEDVYKHNAAATFRVPYAEVDKDQRQIGKVQELACGFAGGVGAFASMGRIYNIILSESESKRMVDAWRRANGWSVPYWSKLEHSYLAAMRNPGHEFTAGRVTYLFDKQHLWYALPSGRVLCYPFACFNDEGDLTYAKASWKPSADAKEWPRARLWRGLACENITQAVANDLLRHTLRRLDEEGLDVVLHVHDEVVLEVPEADAERAAARLVEIMCQPPEWAKGLPLNAEVATMVRYGK</sequence>
<accession>A0A6J5M0I7</accession>
<dbReference type="SMART" id="SM00482">
    <property type="entry name" value="POLAc"/>
    <property type="match status" value="1"/>
</dbReference>
<protein>
    <submittedName>
        <fullName evidence="4">Bifunctional 3'-5' exonuclease/DNA polymerase</fullName>
    </submittedName>
</protein>
<dbReference type="Gene3D" id="3.30.70.370">
    <property type="match status" value="2"/>
</dbReference>
<feature type="domain" description="DNA-directed DNA polymerase family A palm" evidence="3">
    <location>
        <begin position="378"/>
        <end position="624"/>
    </location>
</feature>
<dbReference type="SUPFAM" id="SSF53098">
    <property type="entry name" value="Ribonuclease H-like"/>
    <property type="match status" value="1"/>
</dbReference>
<name>A0A6J5M0I7_9CAUD</name>
<dbReference type="Pfam" id="PF00476">
    <property type="entry name" value="DNA_pol_A"/>
    <property type="match status" value="1"/>
</dbReference>
<dbReference type="GO" id="GO:0006261">
    <property type="term" value="P:DNA-templated DNA replication"/>
    <property type="evidence" value="ECO:0007669"/>
    <property type="project" value="InterPro"/>
</dbReference>
<evidence type="ECO:0000313" key="4">
    <source>
        <dbReference type="EMBL" id="CAB4140375.1"/>
    </source>
</evidence>
<dbReference type="InterPro" id="IPR001098">
    <property type="entry name" value="DNA-dir_DNA_pol_A_palm_dom"/>
</dbReference>
<dbReference type="GO" id="GO:0039693">
    <property type="term" value="P:viral DNA genome replication"/>
    <property type="evidence" value="ECO:0007669"/>
    <property type="project" value="UniProtKB-KW"/>
</dbReference>
<dbReference type="EMBL" id="LR796372">
    <property type="protein sequence ID" value="CAB4140375.1"/>
    <property type="molecule type" value="Genomic_DNA"/>
</dbReference>
<gene>
    <name evidence="4" type="ORF">UFOVP406_20</name>
</gene>
<organism evidence="4">
    <name type="scientific">uncultured Caudovirales phage</name>
    <dbReference type="NCBI Taxonomy" id="2100421"/>
    <lineage>
        <taxon>Viruses</taxon>
        <taxon>Duplodnaviria</taxon>
        <taxon>Heunggongvirae</taxon>
        <taxon>Uroviricota</taxon>
        <taxon>Caudoviricetes</taxon>
        <taxon>Peduoviridae</taxon>
        <taxon>Maltschvirus</taxon>
        <taxon>Maltschvirus maltsch</taxon>
    </lineage>
</organism>
<dbReference type="GO" id="GO:0003677">
    <property type="term" value="F:DNA binding"/>
    <property type="evidence" value="ECO:0007669"/>
    <property type="project" value="InterPro"/>
</dbReference>
<dbReference type="Gene3D" id="1.10.150.20">
    <property type="entry name" value="5' to 3' exonuclease, C-terminal subdomain"/>
    <property type="match status" value="1"/>
</dbReference>